<dbReference type="Pfam" id="PF03372">
    <property type="entry name" value="Exo_endo_phos"/>
    <property type="match status" value="1"/>
</dbReference>
<dbReference type="PANTHER" id="PTHR14859">
    <property type="entry name" value="CALCOFLUOR WHITE HYPERSENSITIVE PROTEIN PRECURSOR"/>
    <property type="match status" value="1"/>
</dbReference>
<dbReference type="Gene3D" id="3.60.10.10">
    <property type="entry name" value="Endonuclease/exonuclease/phosphatase"/>
    <property type="match status" value="1"/>
</dbReference>
<dbReference type="RefSeq" id="WP_353640909.1">
    <property type="nucleotide sequence ID" value="NZ_CP159253.1"/>
</dbReference>
<dbReference type="InterPro" id="IPR005135">
    <property type="entry name" value="Endo/exonuclease/phosphatase"/>
</dbReference>
<keyword evidence="2" id="KW-0378">Hydrolase</keyword>
<evidence type="ECO:0000259" key="1">
    <source>
        <dbReference type="Pfam" id="PF03372"/>
    </source>
</evidence>
<dbReference type="PANTHER" id="PTHR14859:SF1">
    <property type="entry name" value="PGAP2-INTERACTING PROTEIN"/>
    <property type="match status" value="1"/>
</dbReference>
<proteinExistence type="predicted"/>
<evidence type="ECO:0000313" key="2">
    <source>
        <dbReference type="EMBL" id="XCG46521.1"/>
    </source>
</evidence>
<dbReference type="AlphaFoldDB" id="A0AAU8CKF2"/>
<dbReference type="InterPro" id="IPR036691">
    <property type="entry name" value="Endo/exonu/phosph_ase_sf"/>
</dbReference>
<feature type="domain" description="Endonuclease/exonuclease/phosphatase" evidence="1">
    <location>
        <begin position="61"/>
        <end position="276"/>
    </location>
</feature>
<keyword evidence="2" id="KW-0540">Nuclease</keyword>
<organism evidence="2">
    <name type="scientific">Mesorhizobium sp. WSM2240</name>
    <dbReference type="NCBI Taxonomy" id="3228851"/>
    <lineage>
        <taxon>Bacteria</taxon>
        <taxon>Pseudomonadati</taxon>
        <taxon>Pseudomonadota</taxon>
        <taxon>Alphaproteobacteria</taxon>
        <taxon>Hyphomicrobiales</taxon>
        <taxon>Phyllobacteriaceae</taxon>
        <taxon>Mesorhizobium</taxon>
    </lineage>
</organism>
<dbReference type="InterPro" id="IPR051916">
    <property type="entry name" value="GPI-anchor_lipid_remodeler"/>
</dbReference>
<dbReference type="GO" id="GO:0016020">
    <property type="term" value="C:membrane"/>
    <property type="evidence" value="ECO:0007669"/>
    <property type="project" value="GOC"/>
</dbReference>
<accession>A0AAU8CKF2</accession>
<name>A0AAU8CKF2_9HYPH</name>
<reference evidence="2" key="1">
    <citation type="submission" date="2024-06" db="EMBL/GenBank/DDBJ databases">
        <title>Mesorhizobium karijinii sp. nov., a symbiont of the iconic Swainsona formosa from arid Australia.</title>
        <authorList>
            <person name="Hill Y.J."/>
            <person name="Watkin E.L.J."/>
            <person name="O'Hara G.W."/>
            <person name="Terpolilli J."/>
            <person name="Tye M.L."/>
            <person name="Kohlmeier M.G."/>
        </authorList>
    </citation>
    <scope>NUCLEOTIDE SEQUENCE</scope>
    <source>
        <strain evidence="2">WSM2240</strain>
    </source>
</reference>
<dbReference type="SUPFAM" id="SSF56219">
    <property type="entry name" value="DNase I-like"/>
    <property type="match status" value="1"/>
</dbReference>
<dbReference type="EMBL" id="CP159253">
    <property type="protein sequence ID" value="XCG46521.1"/>
    <property type="molecule type" value="Genomic_DNA"/>
</dbReference>
<dbReference type="GO" id="GO:0006506">
    <property type="term" value="P:GPI anchor biosynthetic process"/>
    <property type="evidence" value="ECO:0007669"/>
    <property type="project" value="TreeGrafter"/>
</dbReference>
<keyword evidence="2" id="KW-0255">Endonuclease</keyword>
<dbReference type="GO" id="GO:0004519">
    <property type="term" value="F:endonuclease activity"/>
    <property type="evidence" value="ECO:0007669"/>
    <property type="project" value="UniProtKB-KW"/>
</dbReference>
<sequence>MPLRRFRFFDPVQLDLLKRAPRRLGSIKAQIKNRIRHQQLAARAADPHRLGQAAGHQVTVASYNIHKCLGVDRRFDPERVAAVIAEIGADVVALQEADQRFGERRGLLDLRALEAASGLSLVRTSLAPNGHGWRGNALLIRTGVVRSVRRLALPGAEPRGALVVVLELPSGPLRVVAAHLGLLRRVRRWQVRAIVDAVDDGTRIPTLLLGDLNEWRPGPRSSLHDLRPLFGPLPAAPMSFPSYYPMVALDRVIGSPGLVTALEAHHTPLSEVASDHLPLKATIDIPAALDALGIRQPELQPS</sequence>
<gene>
    <name evidence="2" type="ORF">ABVK50_14420</name>
</gene>
<protein>
    <submittedName>
        <fullName evidence="2">Endonuclease/exonuclease/phosphatase family protein</fullName>
    </submittedName>
</protein>